<name>A0A398ADN4_BRACM</name>
<dbReference type="EMBL" id="CM010629">
    <property type="protein sequence ID" value="RID75909.1"/>
    <property type="molecule type" value="Genomic_DNA"/>
</dbReference>
<gene>
    <name evidence="1" type="ORF">BRARA_B02924</name>
</gene>
<proteinExistence type="predicted"/>
<dbReference type="Proteomes" id="UP000264353">
    <property type="component" value="Chromosome A2"/>
</dbReference>
<protein>
    <submittedName>
        <fullName evidence="1">Uncharacterized protein</fullName>
    </submittedName>
</protein>
<dbReference type="AlphaFoldDB" id="A0A398ADN4"/>
<reference evidence="1 2" key="1">
    <citation type="submission" date="2018-06" db="EMBL/GenBank/DDBJ databases">
        <title>WGS assembly of Brassica rapa FPsc.</title>
        <authorList>
            <person name="Bowman J."/>
            <person name="Kohchi T."/>
            <person name="Yamato K."/>
            <person name="Jenkins J."/>
            <person name="Shu S."/>
            <person name="Ishizaki K."/>
            <person name="Yamaoka S."/>
            <person name="Nishihama R."/>
            <person name="Nakamura Y."/>
            <person name="Berger F."/>
            <person name="Adam C."/>
            <person name="Aki S."/>
            <person name="Althoff F."/>
            <person name="Araki T."/>
            <person name="Arteaga-Vazquez M."/>
            <person name="Balasubrmanian S."/>
            <person name="Bauer D."/>
            <person name="Boehm C."/>
            <person name="Briginshaw L."/>
            <person name="Caballero-Perez J."/>
            <person name="Catarino B."/>
            <person name="Chen F."/>
            <person name="Chiyoda S."/>
            <person name="Chovatia M."/>
            <person name="Davies K."/>
            <person name="Delmans M."/>
            <person name="Demura T."/>
            <person name="Dierschke T."/>
            <person name="Dolan L."/>
            <person name="Dorantes-Acosta A."/>
            <person name="Eklund D."/>
            <person name="Florent S."/>
            <person name="Flores-Sandoval E."/>
            <person name="Fujiyama A."/>
            <person name="Fukuzawa H."/>
            <person name="Galik B."/>
            <person name="Grimanelli D."/>
            <person name="Grimwood J."/>
            <person name="Grossniklaus U."/>
            <person name="Hamada T."/>
            <person name="Haseloff J."/>
            <person name="Hetherington A."/>
            <person name="Higo A."/>
            <person name="Hirakawa Y."/>
            <person name="Hundley H."/>
            <person name="Ikeda Y."/>
            <person name="Inoue K."/>
            <person name="Inoue S."/>
            <person name="Ishida S."/>
            <person name="Jia Q."/>
            <person name="Kakita M."/>
            <person name="Kanazawa T."/>
            <person name="Kawai Y."/>
            <person name="Kawashima T."/>
            <person name="Kennedy M."/>
            <person name="Kinose K."/>
            <person name="Kinoshita T."/>
            <person name="Kohara Y."/>
            <person name="Koide E."/>
            <person name="Komatsu K."/>
            <person name="Kopischke S."/>
            <person name="Kubo M."/>
            <person name="Kyozuka J."/>
            <person name="Lagercrantz U."/>
            <person name="Lin S."/>
            <person name="Lindquist E."/>
            <person name="Lipzen A."/>
            <person name="Lu C."/>
            <person name="Luna E."/>
            <person name="Martienssen R."/>
            <person name="Minamino N."/>
            <person name="Mizutani M."/>
            <person name="Mizutani M."/>
            <person name="Mochizuki N."/>
            <person name="Monte I."/>
            <person name="Mosher R."/>
            <person name="Nagasaki H."/>
            <person name="Nakagami H."/>
            <person name="Naramoto S."/>
            <person name="Nishitani K."/>
            <person name="Ohtani M."/>
            <person name="Okamoto T."/>
            <person name="Okumura M."/>
            <person name="Phillips J."/>
            <person name="Pollak B."/>
            <person name="Reinders A."/>
            <person name="Roevekamp M."/>
            <person name="Sano R."/>
            <person name="Sawa S."/>
            <person name="Schmid M."/>
            <person name="Shirakawa M."/>
            <person name="Solano R."/>
            <person name="Spunde A."/>
            <person name="Suetsugu N."/>
            <person name="Sugano S."/>
            <person name="Sugiyama A."/>
            <person name="Sun R."/>
            <person name="Suzuki Y."/>
            <person name="Takenaka M."/>
            <person name="Takezawa D."/>
            <person name="Tomogane H."/>
            <person name="Tsuzuki M."/>
            <person name="Ueda T."/>
            <person name="Umeda M."/>
            <person name="Ward J."/>
            <person name="Watanabe Y."/>
            <person name="Yazaki K."/>
            <person name="Yokoyama R."/>
            <person name="Yoshitake Y."/>
            <person name="Yotsui I."/>
            <person name="Zachgo S."/>
            <person name="Schmutz J."/>
        </authorList>
    </citation>
    <scope>NUCLEOTIDE SEQUENCE [LARGE SCALE GENOMIC DNA]</scope>
    <source>
        <strain evidence="2">cv. B-3</strain>
    </source>
</reference>
<accession>A0A398ADN4</accession>
<organism evidence="1 2">
    <name type="scientific">Brassica campestris</name>
    <name type="common">Field mustard</name>
    <dbReference type="NCBI Taxonomy" id="3711"/>
    <lineage>
        <taxon>Eukaryota</taxon>
        <taxon>Viridiplantae</taxon>
        <taxon>Streptophyta</taxon>
        <taxon>Embryophyta</taxon>
        <taxon>Tracheophyta</taxon>
        <taxon>Spermatophyta</taxon>
        <taxon>Magnoliopsida</taxon>
        <taxon>eudicotyledons</taxon>
        <taxon>Gunneridae</taxon>
        <taxon>Pentapetalae</taxon>
        <taxon>rosids</taxon>
        <taxon>malvids</taxon>
        <taxon>Brassicales</taxon>
        <taxon>Brassicaceae</taxon>
        <taxon>Brassiceae</taxon>
        <taxon>Brassica</taxon>
    </lineage>
</organism>
<evidence type="ECO:0000313" key="1">
    <source>
        <dbReference type="EMBL" id="RID75909.1"/>
    </source>
</evidence>
<sequence>MVMECNSYIGDLEERESYSGEGERRSVKQIKDLNIFMMMSTNSTSECNQSSRWEVDKQSCKCSLQTLFFVLIFCDLVS</sequence>
<evidence type="ECO:0000313" key="2">
    <source>
        <dbReference type="Proteomes" id="UP000264353"/>
    </source>
</evidence>